<dbReference type="SUPFAM" id="SSF51735">
    <property type="entry name" value="NAD(P)-binding Rossmann-fold domains"/>
    <property type="match status" value="2"/>
</dbReference>
<dbReference type="CDD" id="cd05195">
    <property type="entry name" value="enoyl_red"/>
    <property type="match status" value="1"/>
</dbReference>
<dbReference type="InterPro" id="IPR009081">
    <property type="entry name" value="PP-bd_ACP"/>
</dbReference>
<dbReference type="SMART" id="SM01294">
    <property type="entry name" value="PKS_PP_betabranch"/>
    <property type="match status" value="1"/>
</dbReference>
<evidence type="ECO:0000313" key="5">
    <source>
        <dbReference type="EMBL" id="MCV3216967.1"/>
    </source>
</evidence>
<dbReference type="PANTHER" id="PTHR43775">
    <property type="entry name" value="FATTY ACID SYNTHASE"/>
    <property type="match status" value="1"/>
</dbReference>
<dbReference type="InterPro" id="IPR036736">
    <property type="entry name" value="ACP-like_sf"/>
</dbReference>
<dbReference type="InterPro" id="IPR050091">
    <property type="entry name" value="PKS_NRPS_Biosynth_Enz"/>
</dbReference>
<dbReference type="Gene3D" id="3.90.180.10">
    <property type="entry name" value="Medium-chain alcohol dehydrogenases, catalytic domain"/>
    <property type="match status" value="1"/>
</dbReference>
<accession>A0ABT3B6G6</accession>
<dbReference type="Pfam" id="PF08659">
    <property type="entry name" value="KR"/>
    <property type="match status" value="1"/>
</dbReference>
<dbReference type="Proteomes" id="UP001526143">
    <property type="component" value="Unassembled WGS sequence"/>
</dbReference>
<dbReference type="Gene3D" id="1.10.1200.10">
    <property type="entry name" value="ACP-like"/>
    <property type="match status" value="1"/>
</dbReference>
<dbReference type="CDD" id="cd08955">
    <property type="entry name" value="KR_2_FAS_SDR_x"/>
    <property type="match status" value="1"/>
</dbReference>
<sequence>MLFNELQLLEAENQVVLGNGERYVARLVAHQSKQQPTPSPTEPFQVKLSEYGNLNNIQLVSLLRRPPGPGEVEIEVDASALNFRDVLNALGMLKEHYAEHLGIHQAKDVPLGFECAGKIVRVGSGDCGFKVGDEVMAIADGSFASFVTLLAAKVVHKPSELSFEEAATIPNVFLTAMYALQELANIQPGDRVLIHAGAGGVGQAAVQLAQAVGAEVFVTASPTKWEFLKAQGIEETHIMNSRTLAFASELMTKTKGKGVDIVLNSLSGEFIEQSFAVLAVGGRFVELGKMGIWDHQKVAQCRPDVAYYSFDLGDVFNLDPELITKMLAQVSDWLADGKIKPLPHKVFPAGDATEAFRYMQRAKHIGKVVLAFNSQTKQLIRGDSTYLVTGGLGGLGLLVARFLVEHGAKHLVLVGRSAAETTAKNQLKELEQLGSQVVVVQADVSNREQMARAIADLTSSLPPLRGIVHAAGILDDGILQQLTWERFTRVMAPKVIGVWNLHTLTKDQPLEFLVFFSSASSLLGSAGQANYAAANAFLDALASYRRGQGLPALSINWGAWSEAGMADRLQITKQLHQKGEGYITPQQGLQVLEQLLKEQSRHELSQVGVLPINWPKFLESIEQGKVQATLPFFADFTKAFVSKSAQVLLPGEVIASSNRNQVHGYKFRQLLENSSAEKRVELLRDYVCTQVAEVLELSSPKQVELTQRFIEIGLDSLMTMELRSRLQANLGCTLPSTLVFDYPTVELLVDYLYQEILYRADSDNSSQRKDSTLVPVKPHGSKPPFFFVSGILGQVFALDRLAHYLDSEQPFYGLRSLGLEEGETPYTQITEIAAHHIKAIQAIQPTGPYRLGGHSFGGRVAFEMGQQLLEQEQKVSFLAILDIPAITNSHKHGGTSDYTLFTITLAHIYEGVLEKNLDISSEHLKNLSLDEQVRYLGESLQRAGQSLNEAEIQRVWQVCKSNTLADMNYLLQSHYDTLITLFRASELSVLDFLPNETETEKEPSWGWGKLSTSPLELHIIPGNHFTMMNEPQVQVLAKQLQTCLDRVQID</sequence>
<dbReference type="EMBL" id="JAOWRF010000371">
    <property type="protein sequence ID" value="MCV3216967.1"/>
    <property type="molecule type" value="Genomic_DNA"/>
</dbReference>
<dbReference type="InterPro" id="IPR020843">
    <property type="entry name" value="ER"/>
</dbReference>
<evidence type="ECO:0000259" key="4">
    <source>
        <dbReference type="PROSITE" id="PS50075"/>
    </source>
</evidence>
<dbReference type="SMART" id="SM00823">
    <property type="entry name" value="PKS_PP"/>
    <property type="match status" value="1"/>
</dbReference>
<reference evidence="5 6" key="1">
    <citation type="submission" date="2022-10" db="EMBL/GenBank/DDBJ databases">
        <title>Identification of biosynthetic pathway for the production of the potent trypsin inhibitor radiosumin.</title>
        <authorList>
            <person name="Fewer D.P."/>
            <person name="Delbaje E."/>
            <person name="Ouyang X."/>
            <person name="Agostino P.D."/>
            <person name="Wahlsten M."/>
            <person name="Jokela J."/>
            <person name="Permi P."/>
            <person name="Haapaniemi E."/>
            <person name="Koistinen H."/>
        </authorList>
    </citation>
    <scope>NUCLEOTIDE SEQUENCE [LARGE SCALE GENOMIC DNA]</scope>
    <source>
        <strain evidence="5 6">NIES-515</strain>
    </source>
</reference>
<dbReference type="InterPro" id="IPR029058">
    <property type="entry name" value="AB_hydrolase_fold"/>
</dbReference>
<dbReference type="Pfam" id="PF13602">
    <property type="entry name" value="ADH_zinc_N_2"/>
    <property type="match status" value="1"/>
</dbReference>
<dbReference type="InterPro" id="IPR001031">
    <property type="entry name" value="Thioesterase"/>
</dbReference>
<comment type="caution">
    <text evidence="5">The sequence shown here is derived from an EMBL/GenBank/DDBJ whole genome shotgun (WGS) entry which is preliminary data.</text>
</comment>
<dbReference type="InterPro" id="IPR036291">
    <property type="entry name" value="NAD(P)-bd_dom_sf"/>
</dbReference>
<dbReference type="InterPro" id="IPR011032">
    <property type="entry name" value="GroES-like_sf"/>
</dbReference>
<dbReference type="SMART" id="SM00829">
    <property type="entry name" value="PKS_ER"/>
    <property type="match status" value="1"/>
</dbReference>
<dbReference type="SUPFAM" id="SSF47336">
    <property type="entry name" value="ACP-like"/>
    <property type="match status" value="1"/>
</dbReference>
<organism evidence="5 6">
    <name type="scientific">Plectonema radiosum NIES-515</name>
    <dbReference type="NCBI Taxonomy" id="2986073"/>
    <lineage>
        <taxon>Bacteria</taxon>
        <taxon>Bacillati</taxon>
        <taxon>Cyanobacteriota</taxon>
        <taxon>Cyanophyceae</taxon>
        <taxon>Oscillatoriophycideae</taxon>
        <taxon>Oscillatoriales</taxon>
        <taxon>Microcoleaceae</taxon>
        <taxon>Plectonema</taxon>
    </lineage>
</organism>
<evidence type="ECO:0000256" key="3">
    <source>
        <dbReference type="ARBA" id="ARBA00023239"/>
    </source>
</evidence>
<dbReference type="Pfam" id="PF00975">
    <property type="entry name" value="Thioesterase"/>
    <property type="match status" value="1"/>
</dbReference>
<dbReference type="SUPFAM" id="SSF50129">
    <property type="entry name" value="GroES-like"/>
    <property type="match status" value="1"/>
</dbReference>
<keyword evidence="1" id="KW-0596">Phosphopantetheine</keyword>
<keyword evidence="3" id="KW-0456">Lyase</keyword>
<dbReference type="InterPro" id="IPR013968">
    <property type="entry name" value="PKS_KR"/>
</dbReference>
<proteinExistence type="predicted"/>
<feature type="domain" description="Carrier" evidence="4">
    <location>
        <begin position="681"/>
        <end position="756"/>
    </location>
</feature>
<name>A0ABT3B6G6_9CYAN</name>
<keyword evidence="2" id="KW-0597">Phosphoprotein</keyword>
<dbReference type="PROSITE" id="PS50075">
    <property type="entry name" value="CARRIER"/>
    <property type="match status" value="1"/>
</dbReference>
<dbReference type="RefSeq" id="WP_263748656.1">
    <property type="nucleotide sequence ID" value="NZ_JAOWRF010000371.1"/>
</dbReference>
<evidence type="ECO:0000313" key="6">
    <source>
        <dbReference type="Proteomes" id="UP001526143"/>
    </source>
</evidence>
<dbReference type="SMART" id="SM00822">
    <property type="entry name" value="PKS_KR"/>
    <property type="match status" value="1"/>
</dbReference>
<dbReference type="Gene3D" id="3.40.50.1820">
    <property type="entry name" value="alpha/beta hydrolase"/>
    <property type="match status" value="1"/>
</dbReference>
<dbReference type="Gene3D" id="3.40.50.720">
    <property type="entry name" value="NAD(P)-binding Rossmann-like Domain"/>
    <property type="match status" value="2"/>
</dbReference>
<dbReference type="PROSITE" id="PS00012">
    <property type="entry name" value="PHOSPHOPANTETHEINE"/>
    <property type="match status" value="1"/>
</dbReference>
<gene>
    <name evidence="5" type="ORF">OGM63_26260</name>
</gene>
<evidence type="ECO:0000256" key="1">
    <source>
        <dbReference type="ARBA" id="ARBA00022450"/>
    </source>
</evidence>
<keyword evidence="6" id="KW-1185">Reference proteome</keyword>
<dbReference type="Pfam" id="PF08240">
    <property type="entry name" value="ADH_N"/>
    <property type="match status" value="1"/>
</dbReference>
<dbReference type="InterPro" id="IPR013154">
    <property type="entry name" value="ADH-like_N"/>
</dbReference>
<dbReference type="InterPro" id="IPR006162">
    <property type="entry name" value="Ppantetheine_attach_site"/>
</dbReference>
<dbReference type="Pfam" id="PF00550">
    <property type="entry name" value="PP-binding"/>
    <property type="match status" value="1"/>
</dbReference>
<protein>
    <submittedName>
        <fullName evidence="5">SDR family NAD(P)-dependent oxidoreductase</fullName>
    </submittedName>
</protein>
<dbReference type="SUPFAM" id="SSF53474">
    <property type="entry name" value="alpha/beta-Hydrolases"/>
    <property type="match status" value="1"/>
</dbReference>
<dbReference type="InterPro" id="IPR020806">
    <property type="entry name" value="PKS_PP-bd"/>
</dbReference>
<dbReference type="PANTHER" id="PTHR43775:SF37">
    <property type="entry name" value="SI:DKEY-61P9.11"/>
    <property type="match status" value="1"/>
</dbReference>
<dbReference type="InterPro" id="IPR057326">
    <property type="entry name" value="KR_dom"/>
</dbReference>
<evidence type="ECO:0000256" key="2">
    <source>
        <dbReference type="ARBA" id="ARBA00022553"/>
    </source>
</evidence>